<proteinExistence type="predicted"/>
<evidence type="ECO:0000313" key="2">
    <source>
        <dbReference type="EMBL" id="MAA15162.1"/>
    </source>
</evidence>
<evidence type="ECO:0000256" key="1">
    <source>
        <dbReference type="SAM" id="SignalP"/>
    </source>
</evidence>
<sequence>MRHMETNFRGMILVCTLLVANHVSSAASKSNREEYDSTRENNIKEFLDTNQNIWTIVTTANDSKPCKVDKREFINSTHIYFTRKHRTSTLIVFTKFYGEFRPNDPPYAVDVGPEGGSLDGTEELIYRGKECGVFELRNKTNGLEYHAYDIRIRGYGGSQFAPECLKWFEDMYPEETFRRQLYFGSCNNIGRIRWVG</sequence>
<protein>
    <submittedName>
        <fullName evidence="2">Lipocalin</fullName>
    </submittedName>
</protein>
<organism evidence="2">
    <name type="scientific">Rhipicephalus zambeziensis</name>
    <dbReference type="NCBI Taxonomy" id="60191"/>
    <lineage>
        <taxon>Eukaryota</taxon>
        <taxon>Metazoa</taxon>
        <taxon>Ecdysozoa</taxon>
        <taxon>Arthropoda</taxon>
        <taxon>Chelicerata</taxon>
        <taxon>Arachnida</taxon>
        <taxon>Acari</taxon>
        <taxon>Parasitiformes</taxon>
        <taxon>Ixodida</taxon>
        <taxon>Ixodoidea</taxon>
        <taxon>Ixodidae</taxon>
        <taxon>Rhipicephalinae</taxon>
        <taxon>Rhipicephalus</taxon>
        <taxon>Rhipicephalus</taxon>
    </lineage>
</organism>
<dbReference type="AlphaFoldDB" id="A0A224YMT8"/>
<feature type="signal peptide" evidence="1">
    <location>
        <begin position="1"/>
        <end position="26"/>
    </location>
</feature>
<accession>A0A224YMT8</accession>
<reference evidence="2" key="1">
    <citation type="journal article" date="2017" name="Parasit. Vectors">
        <title>Sialotranscriptomics of Rhipicephalus zambeziensis reveals intricate expression profiles of secretory proteins and suggests tight temporal transcriptional regulation during blood-feeding.</title>
        <authorList>
            <person name="de Castro M.H."/>
            <person name="de Klerk D."/>
            <person name="Pienaar R."/>
            <person name="Rees D.J.G."/>
            <person name="Mans B.J."/>
        </authorList>
    </citation>
    <scope>NUCLEOTIDE SEQUENCE</scope>
    <source>
        <tissue evidence="2">Salivary glands</tissue>
    </source>
</reference>
<feature type="chain" id="PRO_5012940152" evidence="1">
    <location>
        <begin position="27"/>
        <end position="196"/>
    </location>
</feature>
<keyword evidence="1" id="KW-0732">Signal</keyword>
<name>A0A224YMT8_9ACAR</name>
<dbReference type="EMBL" id="GFPF01004016">
    <property type="protein sequence ID" value="MAA15162.1"/>
    <property type="molecule type" value="Transcribed_RNA"/>
</dbReference>